<reference evidence="2 3" key="1">
    <citation type="submission" date="2016-10" db="EMBL/GenBank/DDBJ databases">
        <title>Genome sequence of the basidiomycete white-rot fungus Trametes pubescens.</title>
        <authorList>
            <person name="Makela M.R."/>
            <person name="Granchi Z."/>
            <person name="Peng M."/>
            <person name="De Vries R.P."/>
            <person name="Grigoriev I."/>
            <person name="Riley R."/>
            <person name="Hilden K."/>
        </authorList>
    </citation>
    <scope>NUCLEOTIDE SEQUENCE [LARGE SCALE GENOMIC DNA]</scope>
    <source>
        <strain evidence="2 3">FBCC735</strain>
    </source>
</reference>
<sequence length="619" mass="70233">MDFVPSPPVGLVKVVLRKDCRYGWVDPIQWPQVLVEEYEYLCAVQKPVPLDHRLSPVWWAPDESDFERIEGSTIKCLGLLRKDSVRPLSNLVDDMSVQVKKSPHIDDRLIWLDAAMRHARDRLHHFPCTYRDTSMQVRETQRYWLMCRAFLDYYDMYSLLSSDADGRNYLNHGLMGAFTTDPDVVQRFYAAGIPVWWMRQDVSISQDTVIQALVSLTGPTDVCMEVGMDNGTVLWHGISGHGHLAAIGRGGHTFRDISRAPLLAVYTDNGYLAPQTQKSFKGSASSGPSASSSSRTANEGQRAGGGKHPSARAAGTQTTPYKKPHGSQIRGRNKFEHFEHAYMPPALEAWQHAMACVDLSHPARPSSEIWGYWTPEPALFLAANEDRANRYFMNWLRLRTGWLYLLRIPDVRVTSLPGQWWRDVLYGEVATIVNDTTRNGRRAIQIRQAFGEIFADSDYDLASTTTVDWHWRRITTLNKALCPAIIWELCELGFRHELLALDRLLVPRHEGSHAEETRDELLAHVFPDASPYCVTTIPTEGVGLSAELPYRRAPYLEGLRNVLSRWPRSPNSIHAAVPITTALSVEEIVRRERELIAFYVQTFFEQSGRAPIIPTQVPQ</sequence>
<evidence type="ECO:0000313" key="2">
    <source>
        <dbReference type="EMBL" id="OJT13751.1"/>
    </source>
</evidence>
<comment type="caution">
    <text evidence="2">The sequence shown here is derived from an EMBL/GenBank/DDBJ whole genome shotgun (WGS) entry which is preliminary data.</text>
</comment>
<dbReference type="OrthoDB" id="2749633at2759"/>
<protein>
    <submittedName>
        <fullName evidence="2">Uncharacterized protein</fullName>
    </submittedName>
</protein>
<keyword evidence="3" id="KW-1185">Reference proteome</keyword>
<feature type="compositionally biased region" description="Low complexity" evidence="1">
    <location>
        <begin position="278"/>
        <end position="294"/>
    </location>
</feature>
<dbReference type="AlphaFoldDB" id="A0A1M2W1L4"/>
<accession>A0A1M2W1L4</accession>
<name>A0A1M2W1L4_TRAPU</name>
<dbReference type="EMBL" id="MNAD01000367">
    <property type="protein sequence ID" value="OJT13751.1"/>
    <property type="molecule type" value="Genomic_DNA"/>
</dbReference>
<feature type="region of interest" description="Disordered" evidence="1">
    <location>
        <begin position="277"/>
        <end position="329"/>
    </location>
</feature>
<gene>
    <name evidence="2" type="ORF">TRAPUB_9706</name>
</gene>
<proteinExistence type="predicted"/>
<dbReference type="Proteomes" id="UP000184267">
    <property type="component" value="Unassembled WGS sequence"/>
</dbReference>
<evidence type="ECO:0000313" key="3">
    <source>
        <dbReference type="Proteomes" id="UP000184267"/>
    </source>
</evidence>
<dbReference type="OMA" id="EHAYMPP"/>
<organism evidence="2 3">
    <name type="scientific">Trametes pubescens</name>
    <name type="common">White-rot fungus</name>
    <dbReference type="NCBI Taxonomy" id="154538"/>
    <lineage>
        <taxon>Eukaryota</taxon>
        <taxon>Fungi</taxon>
        <taxon>Dikarya</taxon>
        <taxon>Basidiomycota</taxon>
        <taxon>Agaricomycotina</taxon>
        <taxon>Agaricomycetes</taxon>
        <taxon>Polyporales</taxon>
        <taxon>Polyporaceae</taxon>
        <taxon>Trametes</taxon>
    </lineage>
</organism>
<evidence type="ECO:0000256" key="1">
    <source>
        <dbReference type="SAM" id="MobiDB-lite"/>
    </source>
</evidence>